<dbReference type="EMBL" id="LGHJ01000011">
    <property type="protein sequence ID" value="KPL76607.1"/>
    <property type="molecule type" value="Genomic_DNA"/>
</dbReference>
<dbReference type="Proteomes" id="UP000050514">
    <property type="component" value="Unassembled WGS sequence"/>
</dbReference>
<dbReference type="AlphaFoldDB" id="A0A0P6X249"/>
<evidence type="ECO:0000313" key="1">
    <source>
        <dbReference type="EMBL" id="KPL76607.1"/>
    </source>
</evidence>
<comment type="caution">
    <text evidence="1">The sequence shown here is derived from an EMBL/GenBank/DDBJ whole genome shotgun (WGS) entry which is preliminary data.</text>
</comment>
<protein>
    <submittedName>
        <fullName evidence="1">Uncharacterized protein</fullName>
    </submittedName>
</protein>
<reference evidence="1 2" key="1">
    <citation type="submission" date="2015-07" db="EMBL/GenBank/DDBJ databases">
        <title>Draft genome of Bellilinea caldifistulae DSM 17877.</title>
        <authorList>
            <person name="Hemp J."/>
            <person name="Ward L.M."/>
            <person name="Pace L.A."/>
            <person name="Fischer W.W."/>
        </authorList>
    </citation>
    <scope>NUCLEOTIDE SEQUENCE [LARGE SCALE GENOMIC DNA]</scope>
    <source>
        <strain evidence="1 2">GOMI-1</strain>
    </source>
</reference>
<keyword evidence="2" id="KW-1185">Reference proteome</keyword>
<evidence type="ECO:0000313" key="2">
    <source>
        <dbReference type="Proteomes" id="UP000050514"/>
    </source>
</evidence>
<sequence length="299" mass="35710">MKNRPYYSIRTGKHPHTKYNLDLLRRLFIEVYRKFEWDEYFQEAFGYRCVDAYNGWVSGNLGRDIEAIVFLHLRKDSLWPIEENYIHYSEEDLFDVIEFLYDNVSKPVDGFYHDYNNCGWHYSSFDQNAGKKEFREAINSILKDYKSGYELSTEGEILSLPQHGLEALFESELPHYESDNVEKRLETAIEKFRRYHATWDEKRDAIRDLADVLEYLRPRLKEVLSSKDENDLFNLANNFGIRHHNANQKTDYDKEIWYPWLFYYYLATIRACISLLSKAGNETSEKSMNEVSTDDGIYF</sequence>
<dbReference type="RefSeq" id="WP_061919650.1">
    <property type="nucleotide sequence ID" value="NZ_DF967971.1"/>
</dbReference>
<accession>A0A0P6X249</accession>
<proteinExistence type="predicted"/>
<organism evidence="1 2">
    <name type="scientific">Bellilinea caldifistulae</name>
    <dbReference type="NCBI Taxonomy" id="360411"/>
    <lineage>
        <taxon>Bacteria</taxon>
        <taxon>Bacillati</taxon>
        <taxon>Chloroflexota</taxon>
        <taxon>Anaerolineae</taxon>
        <taxon>Anaerolineales</taxon>
        <taxon>Anaerolineaceae</taxon>
        <taxon>Bellilinea</taxon>
    </lineage>
</organism>
<dbReference type="OrthoDB" id="8479006at2"/>
<dbReference type="PATRIC" id="fig|360411.5.peg.12"/>
<name>A0A0P6X249_9CHLR</name>
<dbReference type="STRING" id="360411.AC812_04605"/>
<gene>
    <name evidence="1" type="ORF">AC812_04605</name>
</gene>